<feature type="domain" description="G" evidence="2">
    <location>
        <begin position="440"/>
        <end position="565"/>
    </location>
</feature>
<feature type="domain" description="T6SS Phospholipase effector Tle1-like catalytic" evidence="3">
    <location>
        <begin position="9"/>
        <end position="257"/>
    </location>
</feature>
<dbReference type="PANTHER" id="PTHR33840">
    <property type="match status" value="1"/>
</dbReference>
<dbReference type="InterPro" id="IPR018712">
    <property type="entry name" value="Tle1-like_cat"/>
</dbReference>
<comment type="caution">
    <text evidence="4">The sequence shown here is derived from an EMBL/GenBank/DDBJ whole genome shotgun (WGS) entry which is preliminary data.</text>
</comment>
<organism evidence="4 5">
    <name type="scientific">Echria macrotheca</name>
    <dbReference type="NCBI Taxonomy" id="438768"/>
    <lineage>
        <taxon>Eukaryota</taxon>
        <taxon>Fungi</taxon>
        <taxon>Dikarya</taxon>
        <taxon>Ascomycota</taxon>
        <taxon>Pezizomycotina</taxon>
        <taxon>Sordariomycetes</taxon>
        <taxon>Sordariomycetidae</taxon>
        <taxon>Sordariales</taxon>
        <taxon>Schizotheciaceae</taxon>
        <taxon>Echria</taxon>
    </lineage>
</organism>
<evidence type="ECO:0000259" key="2">
    <source>
        <dbReference type="Pfam" id="PF01926"/>
    </source>
</evidence>
<dbReference type="Pfam" id="PF09994">
    <property type="entry name" value="T6SS_Tle1-like_cat"/>
    <property type="match status" value="1"/>
</dbReference>
<evidence type="ECO:0000259" key="3">
    <source>
        <dbReference type="Pfam" id="PF09994"/>
    </source>
</evidence>
<evidence type="ECO:0000256" key="1">
    <source>
        <dbReference type="SAM" id="Phobius"/>
    </source>
</evidence>
<feature type="transmembrane region" description="Helical" evidence="1">
    <location>
        <begin position="772"/>
        <end position="794"/>
    </location>
</feature>
<keyword evidence="1" id="KW-0472">Membrane</keyword>
<gene>
    <name evidence="4" type="ORF">QBC47DRAFT_458153</name>
</gene>
<evidence type="ECO:0008006" key="6">
    <source>
        <dbReference type="Google" id="ProtNLM"/>
    </source>
</evidence>
<dbReference type="Gene3D" id="3.40.50.300">
    <property type="entry name" value="P-loop containing nucleotide triphosphate hydrolases"/>
    <property type="match status" value="1"/>
</dbReference>
<dbReference type="AlphaFoldDB" id="A0AAJ0BMW6"/>
<dbReference type="InterPro" id="IPR006073">
    <property type="entry name" value="GTP-bd"/>
</dbReference>
<dbReference type="InterPro" id="IPR027417">
    <property type="entry name" value="P-loop_NTPase"/>
</dbReference>
<dbReference type="PANTHER" id="PTHR33840:SF1">
    <property type="entry name" value="TLE1 PHOSPHOLIPASE DOMAIN-CONTAINING PROTEIN"/>
    <property type="match status" value="1"/>
</dbReference>
<dbReference type="CDD" id="cd00882">
    <property type="entry name" value="Ras_like_GTPase"/>
    <property type="match status" value="1"/>
</dbReference>
<reference evidence="4" key="1">
    <citation type="submission" date="2023-06" db="EMBL/GenBank/DDBJ databases">
        <title>Genome-scale phylogeny and comparative genomics of the fungal order Sordariales.</title>
        <authorList>
            <consortium name="Lawrence Berkeley National Laboratory"/>
            <person name="Hensen N."/>
            <person name="Bonometti L."/>
            <person name="Westerberg I."/>
            <person name="Brannstrom I.O."/>
            <person name="Guillou S."/>
            <person name="Cros-Aarteil S."/>
            <person name="Calhoun S."/>
            <person name="Haridas S."/>
            <person name="Kuo A."/>
            <person name="Mondo S."/>
            <person name="Pangilinan J."/>
            <person name="Riley R."/>
            <person name="Labutti K."/>
            <person name="Andreopoulos B."/>
            <person name="Lipzen A."/>
            <person name="Chen C."/>
            <person name="Yanf M."/>
            <person name="Daum C."/>
            <person name="Ng V."/>
            <person name="Clum A."/>
            <person name="Steindorff A."/>
            <person name="Ohm R."/>
            <person name="Martin F."/>
            <person name="Silar P."/>
            <person name="Natvig D."/>
            <person name="Lalanne C."/>
            <person name="Gautier V."/>
            <person name="Ament-Velasquez S.L."/>
            <person name="Kruys A."/>
            <person name="Hutchinson M.I."/>
            <person name="Powell A.J."/>
            <person name="Barry K."/>
            <person name="Miller A.N."/>
            <person name="Grigoriev I.V."/>
            <person name="Debuchy R."/>
            <person name="Gladieux P."/>
            <person name="Thoren M.H."/>
            <person name="Johannesson H."/>
        </authorList>
    </citation>
    <scope>NUCLEOTIDE SEQUENCE</scope>
    <source>
        <strain evidence="4">PSN4</strain>
    </source>
</reference>
<name>A0AAJ0BMW6_9PEZI</name>
<evidence type="ECO:0000313" key="4">
    <source>
        <dbReference type="EMBL" id="KAK1759979.1"/>
    </source>
</evidence>
<sequence length="925" mass="103499">MTPSRLPVRLVICVDGTWCSPDGPHGSRAENITNVYRIYASVKKGICRDAITGLEYKQRSHYEKGIGADDDLPWANRLHVGIHGNECLDQIRDLYQMCCELGPEDEVWFFGFSRGAYVVRAVAGLLHYLWCLSPPSQSNPKQKRLEEGAIHHLFTAKTHPPPKIGFVGVFDTVKAVRDDYLYDISFKYSIGHMRHAVGLNENRKHFQPETIYPNLSDRASGLVKRSIVQAWFIGAHMDMGGSNKEDGLALYPLQWMLIEAQKLGLCLEFAGNYGGRTGLTNPLRIVGLESRNDEDEEKAWSCTVKNGIVVTMHDMRSVHDPDGEHGTRYTIRTHQRKATGWPKRLHQPFGLEGDLIGYCEYAPQGTIIHPSVYLLRDEYSNGSLNLPMFGFTTGEHPVSRLRETMLGTTPVGRGLTGYVMPNMGFWNQNPSSLKDPGAIRVLVCGNCGVGKSTLINTVFGAEVTTTSDRERGRHDIRQELTNAQRPDLKVHDSGGFEAGTANQFHDVEGFLREKSAELDIDRRLHFIWFCIDALSDRTVQGATEKLFETVSEYAQDVPIIVVATKKDNFVGAKIKERSSLLKKEKKKFTYEELEQYAEEQVQYRVEEIKAELASVKGGRFDDCIAVDKDDEESIQRLTEITAESFTHDRVRLLYIRAQVTRIDLKISLALEETMTVYRRILKSALGVGAMPLASTSNRMAAAISICSAIINCFGLPRVTPEVLFQICKANLLDDLGNNFAVFFAEGLATVALGATILSGGMPFFLIPMVANIPAVVPATTRLFLMLACDLILVLTRAFQESVKRCVGQPLERDVERAAVAYRAYCGRVHDEVRRLVRRNVVDSFKTERIAAGIRDIVETHRKEMDSGEPAVFSAPRPRVYRHSLGSVSTLQASTSEGEELMDEGEEIKRGMEMAMKNSQSSRMVQ</sequence>
<feature type="non-terminal residue" evidence="4">
    <location>
        <position position="1"/>
    </location>
</feature>
<dbReference type="Pfam" id="PF01926">
    <property type="entry name" value="MMR_HSR1"/>
    <property type="match status" value="1"/>
</dbReference>
<dbReference type="SUPFAM" id="SSF52540">
    <property type="entry name" value="P-loop containing nucleoside triphosphate hydrolases"/>
    <property type="match status" value="1"/>
</dbReference>
<keyword evidence="1" id="KW-0812">Transmembrane</keyword>
<accession>A0AAJ0BMW6</accession>
<protein>
    <recommendedName>
        <fullName evidence="6">DUF2235 domain-containing protein</fullName>
    </recommendedName>
</protein>
<feature type="transmembrane region" description="Helical" evidence="1">
    <location>
        <begin position="699"/>
        <end position="718"/>
    </location>
</feature>
<proteinExistence type="predicted"/>
<feature type="transmembrane region" description="Helical" evidence="1">
    <location>
        <begin position="739"/>
        <end position="766"/>
    </location>
</feature>
<dbReference type="Proteomes" id="UP001239445">
    <property type="component" value="Unassembled WGS sequence"/>
</dbReference>
<keyword evidence="5" id="KW-1185">Reference proteome</keyword>
<dbReference type="GO" id="GO:0005525">
    <property type="term" value="F:GTP binding"/>
    <property type="evidence" value="ECO:0007669"/>
    <property type="project" value="InterPro"/>
</dbReference>
<keyword evidence="1" id="KW-1133">Transmembrane helix</keyword>
<evidence type="ECO:0000313" key="5">
    <source>
        <dbReference type="Proteomes" id="UP001239445"/>
    </source>
</evidence>
<dbReference type="EMBL" id="MU839828">
    <property type="protein sequence ID" value="KAK1759979.1"/>
    <property type="molecule type" value="Genomic_DNA"/>
</dbReference>